<dbReference type="InterPro" id="IPR000157">
    <property type="entry name" value="TIR_dom"/>
</dbReference>
<dbReference type="Pfam" id="PF23282">
    <property type="entry name" value="WHD_ROQ1"/>
    <property type="match status" value="1"/>
</dbReference>
<dbReference type="SMART" id="SM00369">
    <property type="entry name" value="LRR_TYP"/>
    <property type="match status" value="2"/>
</dbReference>
<reference evidence="9 10" key="1">
    <citation type="submission" date="2019-06" db="EMBL/GenBank/DDBJ databases">
        <title>WGS assembly of Gossypium darwinii.</title>
        <authorList>
            <person name="Chen Z.J."/>
            <person name="Sreedasyam A."/>
            <person name="Ando A."/>
            <person name="Song Q."/>
            <person name="De L."/>
            <person name="Hulse-Kemp A."/>
            <person name="Ding M."/>
            <person name="Ye W."/>
            <person name="Kirkbride R."/>
            <person name="Jenkins J."/>
            <person name="Plott C."/>
            <person name="Lovell J."/>
            <person name="Lin Y.-M."/>
            <person name="Vaughn R."/>
            <person name="Liu B."/>
            <person name="Li W."/>
            <person name="Simpson S."/>
            <person name="Scheffler B."/>
            <person name="Saski C."/>
            <person name="Grover C."/>
            <person name="Hu G."/>
            <person name="Conover J."/>
            <person name="Carlson J."/>
            <person name="Shu S."/>
            <person name="Boston L."/>
            <person name="Williams M."/>
            <person name="Peterson D."/>
            <person name="Mcgee K."/>
            <person name="Jones D."/>
            <person name="Wendel J."/>
            <person name="Stelly D."/>
            <person name="Grimwood J."/>
            <person name="Schmutz J."/>
        </authorList>
    </citation>
    <scope>NUCLEOTIDE SEQUENCE [LARGE SCALE GENOMIC DNA]</scope>
    <source>
        <strain evidence="9">1808015.09</strain>
    </source>
</reference>
<dbReference type="PROSITE" id="PS51450">
    <property type="entry name" value="LRR"/>
    <property type="match status" value="1"/>
</dbReference>
<dbReference type="InterPro" id="IPR045344">
    <property type="entry name" value="C-JID"/>
</dbReference>
<evidence type="ECO:0000259" key="8">
    <source>
        <dbReference type="PROSITE" id="PS50104"/>
    </source>
</evidence>
<dbReference type="EMBL" id="CM017711">
    <property type="protein sequence ID" value="TYG47760.1"/>
    <property type="molecule type" value="Genomic_DNA"/>
</dbReference>
<evidence type="ECO:0000256" key="7">
    <source>
        <dbReference type="ARBA" id="ARBA00047304"/>
    </source>
</evidence>
<keyword evidence="6" id="KW-0520">NAD</keyword>
<keyword evidence="3" id="KW-0677">Repeat</keyword>
<accession>A0A5D2ATH1</accession>
<gene>
    <name evidence="9" type="ORF">ES288_D11G366800v1</name>
</gene>
<dbReference type="Pfam" id="PF01582">
    <property type="entry name" value="TIR"/>
    <property type="match status" value="1"/>
</dbReference>
<dbReference type="InterPro" id="IPR042197">
    <property type="entry name" value="Apaf_helical"/>
</dbReference>
<dbReference type="AlphaFoldDB" id="A0A5D2ATH1"/>
<dbReference type="Gene3D" id="3.80.10.10">
    <property type="entry name" value="Ribonuclease Inhibitor"/>
    <property type="match status" value="3"/>
</dbReference>
<dbReference type="InterPro" id="IPR002182">
    <property type="entry name" value="NB-ARC"/>
</dbReference>
<dbReference type="EC" id="3.2.2.6" evidence="1"/>
<dbReference type="InterPro" id="IPR001611">
    <property type="entry name" value="Leu-rich_rpt"/>
</dbReference>
<dbReference type="InterPro" id="IPR003591">
    <property type="entry name" value="Leu-rich_rpt_typical-subtyp"/>
</dbReference>
<evidence type="ECO:0000256" key="1">
    <source>
        <dbReference type="ARBA" id="ARBA00011982"/>
    </source>
</evidence>
<evidence type="ECO:0000256" key="2">
    <source>
        <dbReference type="ARBA" id="ARBA00022614"/>
    </source>
</evidence>
<dbReference type="SUPFAM" id="SSF52058">
    <property type="entry name" value="L domain-like"/>
    <property type="match status" value="2"/>
</dbReference>
<dbReference type="Gene3D" id="3.40.50.300">
    <property type="entry name" value="P-loop containing nucleotide triphosphate hydrolases"/>
    <property type="match status" value="1"/>
</dbReference>
<dbReference type="InterPro" id="IPR036390">
    <property type="entry name" value="WH_DNA-bd_sf"/>
</dbReference>
<dbReference type="GO" id="GO:0007165">
    <property type="term" value="P:signal transduction"/>
    <property type="evidence" value="ECO:0007669"/>
    <property type="project" value="InterPro"/>
</dbReference>
<keyword evidence="4" id="KW-0378">Hydrolase</keyword>
<dbReference type="SMART" id="SM00255">
    <property type="entry name" value="TIR"/>
    <property type="match status" value="1"/>
</dbReference>
<dbReference type="InterPro" id="IPR044974">
    <property type="entry name" value="Disease_R_plants"/>
</dbReference>
<evidence type="ECO:0000256" key="5">
    <source>
        <dbReference type="ARBA" id="ARBA00022821"/>
    </source>
</evidence>
<dbReference type="InterPro" id="IPR035897">
    <property type="entry name" value="Toll_tir_struct_dom_sf"/>
</dbReference>
<dbReference type="FunFam" id="3.40.50.10140:FF:000007">
    <property type="entry name" value="Disease resistance protein (TIR-NBS-LRR class)"/>
    <property type="match status" value="1"/>
</dbReference>
<dbReference type="Pfam" id="PF20160">
    <property type="entry name" value="C-JID"/>
    <property type="match status" value="1"/>
</dbReference>
<dbReference type="SUPFAM" id="SSF52540">
    <property type="entry name" value="P-loop containing nucleoside triphosphate hydrolases"/>
    <property type="match status" value="1"/>
</dbReference>
<protein>
    <recommendedName>
        <fullName evidence="1">ADP-ribosyl cyclase/cyclic ADP-ribose hydrolase</fullName>
        <ecNumber evidence="1">3.2.2.6</ecNumber>
    </recommendedName>
</protein>
<feature type="domain" description="TIR" evidence="8">
    <location>
        <begin position="86"/>
        <end position="252"/>
    </location>
</feature>
<dbReference type="Gene3D" id="1.10.8.430">
    <property type="entry name" value="Helical domain of apoptotic protease-activating factors"/>
    <property type="match status" value="1"/>
</dbReference>
<name>A0A5D2ATH1_GOSDA</name>
<dbReference type="GO" id="GO:0061809">
    <property type="term" value="F:NAD+ nucleosidase activity, cyclic ADP-ribose generating"/>
    <property type="evidence" value="ECO:0007669"/>
    <property type="project" value="UniProtKB-EC"/>
</dbReference>
<organism evidence="9 10">
    <name type="scientific">Gossypium darwinii</name>
    <name type="common">Darwin's cotton</name>
    <name type="synonym">Gossypium barbadense var. darwinii</name>
    <dbReference type="NCBI Taxonomy" id="34276"/>
    <lineage>
        <taxon>Eukaryota</taxon>
        <taxon>Viridiplantae</taxon>
        <taxon>Streptophyta</taxon>
        <taxon>Embryophyta</taxon>
        <taxon>Tracheophyta</taxon>
        <taxon>Spermatophyta</taxon>
        <taxon>Magnoliopsida</taxon>
        <taxon>eudicotyledons</taxon>
        <taxon>Gunneridae</taxon>
        <taxon>Pentapetalae</taxon>
        <taxon>rosids</taxon>
        <taxon>malvids</taxon>
        <taxon>Malvales</taxon>
        <taxon>Malvaceae</taxon>
        <taxon>Malvoideae</taxon>
        <taxon>Gossypium</taxon>
    </lineage>
</organism>
<comment type="catalytic activity">
    <reaction evidence="7">
        <text>NAD(+) + H2O = ADP-D-ribose + nicotinamide + H(+)</text>
        <dbReference type="Rhea" id="RHEA:16301"/>
        <dbReference type="ChEBI" id="CHEBI:15377"/>
        <dbReference type="ChEBI" id="CHEBI:15378"/>
        <dbReference type="ChEBI" id="CHEBI:17154"/>
        <dbReference type="ChEBI" id="CHEBI:57540"/>
        <dbReference type="ChEBI" id="CHEBI:57967"/>
        <dbReference type="EC" id="3.2.2.6"/>
    </reaction>
    <physiologicalReaction direction="left-to-right" evidence="7">
        <dbReference type="Rhea" id="RHEA:16302"/>
    </physiologicalReaction>
</comment>
<dbReference type="PANTHER" id="PTHR11017:SF559">
    <property type="entry name" value="DISEASE RESISTANCE PROTEIN CHL1"/>
    <property type="match status" value="1"/>
</dbReference>
<keyword evidence="5" id="KW-0611">Plant defense</keyword>
<dbReference type="Pfam" id="PF00931">
    <property type="entry name" value="NB-ARC"/>
    <property type="match status" value="1"/>
</dbReference>
<dbReference type="Proteomes" id="UP000323506">
    <property type="component" value="Chromosome D11"/>
</dbReference>
<dbReference type="PANTHER" id="PTHR11017">
    <property type="entry name" value="LEUCINE-RICH REPEAT-CONTAINING PROTEIN"/>
    <property type="match status" value="1"/>
</dbReference>
<dbReference type="PROSITE" id="PS50104">
    <property type="entry name" value="TIR"/>
    <property type="match status" value="1"/>
</dbReference>
<evidence type="ECO:0000256" key="6">
    <source>
        <dbReference type="ARBA" id="ARBA00023027"/>
    </source>
</evidence>
<dbReference type="InterPro" id="IPR032675">
    <property type="entry name" value="LRR_dom_sf"/>
</dbReference>
<evidence type="ECO:0000256" key="3">
    <source>
        <dbReference type="ARBA" id="ARBA00022737"/>
    </source>
</evidence>
<dbReference type="SUPFAM" id="SSF52200">
    <property type="entry name" value="Toll/Interleukin receptor TIR domain"/>
    <property type="match status" value="1"/>
</dbReference>
<dbReference type="PRINTS" id="PR00364">
    <property type="entry name" value="DISEASERSIST"/>
</dbReference>
<proteinExistence type="predicted"/>
<evidence type="ECO:0000256" key="4">
    <source>
        <dbReference type="ARBA" id="ARBA00022801"/>
    </source>
</evidence>
<dbReference type="InterPro" id="IPR058192">
    <property type="entry name" value="WHD_ROQ1-like"/>
</dbReference>
<dbReference type="GO" id="GO:0006952">
    <property type="term" value="P:defense response"/>
    <property type="evidence" value="ECO:0007669"/>
    <property type="project" value="UniProtKB-KW"/>
</dbReference>
<dbReference type="InterPro" id="IPR027417">
    <property type="entry name" value="P-loop_NTPase"/>
</dbReference>
<evidence type="ECO:0000313" key="10">
    <source>
        <dbReference type="Proteomes" id="UP000323506"/>
    </source>
</evidence>
<evidence type="ECO:0000313" key="9">
    <source>
        <dbReference type="EMBL" id="TYG47760.1"/>
    </source>
</evidence>
<dbReference type="GO" id="GO:0043531">
    <property type="term" value="F:ADP binding"/>
    <property type="evidence" value="ECO:0007669"/>
    <property type="project" value="InterPro"/>
</dbReference>
<keyword evidence="2" id="KW-0433">Leucine-rich repeat</keyword>
<dbReference type="SUPFAM" id="SSF46785">
    <property type="entry name" value="Winged helix' DNA-binding domain"/>
    <property type="match status" value="1"/>
</dbReference>
<dbReference type="Gene3D" id="3.40.50.10140">
    <property type="entry name" value="Toll/interleukin-1 receptor homology (TIR) domain"/>
    <property type="match status" value="1"/>
</dbReference>
<keyword evidence="10" id="KW-1185">Reference proteome</keyword>
<sequence>MNGEIISKEIKYTVKVVIKLNTIARGYGRYDCRRLSFLPSLELFFGSHSSFPIALTNLYRLKFLKFGVNDFNGEIPLSFGHIAELQKYDVFLSFRGEDTRKNFTDHLYDALNRNGIVTFRDDPKLEAGEEIAPELFNAIQQSWCSVIVFSETYAFSGWCLEELAEIVKQKNDKSHKVFPIFYDVDPSDLRKQKGKVEEAFSKHEERCKENKDKIQKWRNALTEVANIKGWHLHNRHESKFIGDVVKKISAKLCQTYLIVHDELVGISLPLEELHSKINIGEDDVRIIGICGMGGIGKTTLAKVAYTQMLPHFEGKCFLADVREVSNKHGLVSLQKQLLSQIFPDECFNFFNVHEGNAIISHRLSRNKVLVVLDDVDNVQHLKCLVGRRDWFSLGSRIIVTTRDEHLLRSYRIDDVYKPTTLNPNDALRLFNLKAFDSDTTPKYDFIELSKQVVHYADGLPLALEVLGSFLCGRDIIQWRSAIERLNQDSNKEILDTLRISFDGLEEREKNIFLDIACFFNGEEKDLVMKVLDGCDCFPDIGIDVLIKKSLIKVGDDNQYLRMHALLQEMGRKIVEENERDVHHVLTKNTVTEIIEGIIIDNQGESSRMLNLSDDVFSKMKRLRLLRVLCLSNCDDLKYLSDELRLLDWTKYPLRSLPSSFQPDNLVALLLPYSRIEQLWKGNRPLYKLKIINLKGSQNLIKTTNFTTAPYLEVLIMEGCTRLVYVHPSLGVLKRLKLLNIRDCKSLRSLPTKIGMESLETLILSGCSNLARFPEIDGKMEHLKTLHLYDCYKVEYLPESLHQAESLEELDLSKTAIKEPPSFISQLKNLKVLYFDGCKGPCKLKRNLLSLFKVSQRGRMNSIASMLASLSGLSSLTKLAVRGCNLGEGYIPSAISCLSSLAFLDLRDNNFNRIPASLTGLSKLEELSLSSCGLCNMGEGDIPSDISGLSSLKVLYLNGNNFTSIAASLARLSNLQYLGVCNCRELESLPVLLTRKTSDWKHNWSYFLAINSNRLAENMSAITLLKTHIKAFAKSRERFDVIIPGNEIPEWFSQQRGGSVIEIPLPLNIQNDSRWIGVAFCCIFGDDKGSEIKVIGGPTYIHSRYSGQSSSNGSVFQVKNSRKVDFSFLNFVGRCITKDHLYLRYFSALSLKDKCETNNLSLEMSFQSSPKGYPSVKVKKCGVRIMYEKDLEEIEELQCHAIQSSPNLEHIHHHSTENDGSAGSTSLVKRKRDIDVETEEEGPHPKRMQNIFNFITDRSGKKQ</sequence>